<dbReference type="WBParaSite" id="PTRK_0000664000.1">
    <property type="protein sequence ID" value="PTRK_0000664000.1"/>
    <property type="gene ID" value="PTRK_0000664000"/>
</dbReference>
<dbReference type="Proteomes" id="UP000038045">
    <property type="component" value="Unplaced"/>
</dbReference>
<proteinExistence type="inferred from homology"/>
<dbReference type="PANTHER" id="PTHR24115:SF1004">
    <property type="entry name" value="KINESIN-LIKE PROTEIN KIF15"/>
    <property type="match status" value="1"/>
</dbReference>
<keyword evidence="4" id="KW-0963">Cytoplasm</keyword>
<dbReference type="InterPro" id="IPR027417">
    <property type="entry name" value="P-loop_NTPase"/>
</dbReference>
<evidence type="ECO:0000313" key="9">
    <source>
        <dbReference type="WBParaSite" id="PTRK_0000664000.1"/>
    </source>
</evidence>
<dbReference type="PRINTS" id="PR00380">
    <property type="entry name" value="KINESINHEAVY"/>
</dbReference>
<evidence type="ECO:0000313" key="8">
    <source>
        <dbReference type="Proteomes" id="UP000038045"/>
    </source>
</evidence>
<dbReference type="GO" id="GO:0003777">
    <property type="term" value="F:microtubule motor activity"/>
    <property type="evidence" value="ECO:0007669"/>
    <property type="project" value="InterPro"/>
</dbReference>
<dbReference type="GO" id="GO:0005871">
    <property type="term" value="C:kinesin complex"/>
    <property type="evidence" value="ECO:0007669"/>
    <property type="project" value="TreeGrafter"/>
</dbReference>
<feature type="binding site" evidence="5">
    <location>
        <begin position="88"/>
        <end position="95"/>
    </location>
    <ligand>
        <name>ATP</name>
        <dbReference type="ChEBI" id="CHEBI:30616"/>
    </ligand>
</feature>
<keyword evidence="3 5" id="KW-0067">ATP-binding</keyword>
<keyword evidence="6" id="KW-0175">Coiled coil</keyword>
<dbReference type="GO" id="GO:0008017">
    <property type="term" value="F:microtubule binding"/>
    <property type="evidence" value="ECO:0007669"/>
    <property type="project" value="InterPro"/>
</dbReference>
<reference evidence="9" key="1">
    <citation type="submission" date="2017-02" db="UniProtKB">
        <authorList>
            <consortium name="WormBaseParasite"/>
        </authorList>
    </citation>
    <scope>IDENTIFICATION</scope>
</reference>
<evidence type="ECO:0000256" key="2">
    <source>
        <dbReference type="ARBA" id="ARBA00022741"/>
    </source>
</evidence>
<evidence type="ECO:0000259" key="7">
    <source>
        <dbReference type="PROSITE" id="PS50067"/>
    </source>
</evidence>
<keyword evidence="2 5" id="KW-0547">Nucleotide-binding</keyword>
<feature type="coiled-coil region" evidence="6">
    <location>
        <begin position="369"/>
        <end position="403"/>
    </location>
</feature>
<dbReference type="Pfam" id="PF00225">
    <property type="entry name" value="Kinesin"/>
    <property type="match status" value="1"/>
</dbReference>
<dbReference type="GO" id="GO:0007018">
    <property type="term" value="P:microtubule-based movement"/>
    <property type="evidence" value="ECO:0007669"/>
    <property type="project" value="InterPro"/>
</dbReference>
<accession>A0A0N4ZFW1</accession>
<keyword evidence="4" id="KW-0206">Cytoskeleton</keyword>
<dbReference type="PANTHER" id="PTHR24115">
    <property type="entry name" value="KINESIN-RELATED"/>
    <property type="match status" value="1"/>
</dbReference>
<keyword evidence="5" id="KW-0505">Motor protein</keyword>
<dbReference type="GO" id="GO:0016887">
    <property type="term" value="F:ATP hydrolysis activity"/>
    <property type="evidence" value="ECO:0007669"/>
    <property type="project" value="TreeGrafter"/>
</dbReference>
<dbReference type="InterPro" id="IPR036961">
    <property type="entry name" value="Kinesin_motor_dom_sf"/>
</dbReference>
<dbReference type="AlphaFoldDB" id="A0A0N4ZFW1"/>
<feature type="domain" description="Kinesin motor" evidence="7">
    <location>
        <begin position="9"/>
        <end position="196"/>
    </location>
</feature>
<dbReference type="SMART" id="SM00129">
    <property type="entry name" value="KISc"/>
    <property type="match status" value="1"/>
</dbReference>
<evidence type="ECO:0000256" key="3">
    <source>
        <dbReference type="ARBA" id="ARBA00022840"/>
    </source>
</evidence>
<dbReference type="GO" id="GO:0005524">
    <property type="term" value="F:ATP binding"/>
    <property type="evidence" value="ECO:0007669"/>
    <property type="project" value="UniProtKB-UniRule"/>
</dbReference>
<name>A0A0N4ZFW1_PARTI</name>
<evidence type="ECO:0000256" key="4">
    <source>
        <dbReference type="ARBA" id="ARBA00023212"/>
    </source>
</evidence>
<dbReference type="GO" id="GO:0005874">
    <property type="term" value="C:microtubule"/>
    <property type="evidence" value="ECO:0007669"/>
    <property type="project" value="TreeGrafter"/>
</dbReference>
<dbReference type="Gene3D" id="3.40.850.10">
    <property type="entry name" value="Kinesin motor domain"/>
    <property type="match status" value="1"/>
</dbReference>
<sequence>MVTPFNKANVIICLKNKISTSVKKCGNVHVLDNNMIEVVAPKVQPKTFGPFDKILDQKTTNQRIFFEGVKPYVDGAFEGLKTFVISYGFSSSGKTAMLFGSDLELTGGVVMEALNYAFKKCSESNLTKTMIKISVFELCGDRFFDLASADKHEISVNVDNDNKLVIKDIMASKINSVEEACAILKYAVDRRSSNLNYDLEITSRSHVFVKLEIINEMETGIIKFGEVLFGDLCTSNLMCDKDDKQIYMDVAATKNGYMFLNVLLEKMLKRPDLSHPFRDSMLGYLLKPVLLGMYAASMIFSLTIDNTPSDAISSFGIADKFRQLKCNPIAETELSMRMGRRPGMLLVSKEHIPDLKDIDFIVIDADDSRQKYLENIEKNRKALEQMTNELRALDIELEESRRKDKLSKERYEAALEENRKVNEKLLGLKLHKKQLEGDLKSVKSKKEDAVMECNAQKKLHEELLGQHQEFRSMFSESFKASNDLKDAIQNLNGIVDKSIVKNEEGNSKIISKSDELIELICKLQNTLEMENIANSSKMSELEVKMHNYGAEVSKMQSEMDEKISQRNDLDVVEESISSAKKSLELIVSGLQCAHEKCLSLLAESKSVVSDCDVSFKEDNQAFVSSMNILLNDHVNNNRKLMSANADVLSEMEKVEDNMKGLMEILKDIDTIVIPELDLSNLKMPSEEEIQRSAPIVTCDIPRLEKPSAPPTVEALVLIGKKMFGKAYDLLETGDENKEN</sequence>
<comment type="similarity">
    <text evidence="5">Belongs to the TRAFAC class myosin-kinesin ATPase superfamily. Kinesin family.</text>
</comment>
<protein>
    <submittedName>
        <fullName evidence="9">Kinesin motor domain-containing protein</fullName>
    </submittedName>
</protein>
<keyword evidence="8" id="KW-1185">Reference proteome</keyword>
<organism evidence="8 9">
    <name type="scientific">Parastrongyloides trichosuri</name>
    <name type="common">Possum-specific nematode worm</name>
    <dbReference type="NCBI Taxonomy" id="131310"/>
    <lineage>
        <taxon>Eukaryota</taxon>
        <taxon>Metazoa</taxon>
        <taxon>Ecdysozoa</taxon>
        <taxon>Nematoda</taxon>
        <taxon>Chromadorea</taxon>
        <taxon>Rhabditida</taxon>
        <taxon>Tylenchina</taxon>
        <taxon>Panagrolaimomorpha</taxon>
        <taxon>Strongyloidoidea</taxon>
        <taxon>Strongyloididae</taxon>
        <taxon>Parastrongyloides</taxon>
    </lineage>
</organism>
<comment type="subcellular location">
    <subcellularLocation>
        <location evidence="1">Cytoplasm</location>
        <location evidence="1">Cytoskeleton</location>
    </subcellularLocation>
</comment>
<dbReference type="STRING" id="131310.A0A0N4ZFW1"/>
<dbReference type="SUPFAM" id="SSF52540">
    <property type="entry name" value="P-loop containing nucleoside triphosphate hydrolases"/>
    <property type="match status" value="1"/>
</dbReference>
<dbReference type="InterPro" id="IPR001752">
    <property type="entry name" value="Kinesin_motor_dom"/>
</dbReference>
<evidence type="ECO:0000256" key="6">
    <source>
        <dbReference type="SAM" id="Coils"/>
    </source>
</evidence>
<dbReference type="PROSITE" id="PS50067">
    <property type="entry name" value="KINESIN_MOTOR_2"/>
    <property type="match status" value="1"/>
</dbReference>
<evidence type="ECO:0000256" key="1">
    <source>
        <dbReference type="ARBA" id="ARBA00004245"/>
    </source>
</evidence>
<dbReference type="InterPro" id="IPR027640">
    <property type="entry name" value="Kinesin-like_fam"/>
</dbReference>
<evidence type="ECO:0000256" key="5">
    <source>
        <dbReference type="PROSITE-ProRule" id="PRU00283"/>
    </source>
</evidence>